<name>A0ACB9IQK1_9ASTR</name>
<keyword evidence="2" id="KW-1185">Reference proteome</keyword>
<dbReference type="EMBL" id="CM042024">
    <property type="protein sequence ID" value="KAI3810092.1"/>
    <property type="molecule type" value="Genomic_DNA"/>
</dbReference>
<comment type="caution">
    <text evidence="1">The sequence shown here is derived from an EMBL/GenBank/DDBJ whole genome shotgun (WGS) entry which is preliminary data.</text>
</comment>
<protein>
    <submittedName>
        <fullName evidence="1">Uncharacterized protein</fullName>
    </submittedName>
</protein>
<reference evidence="1 2" key="2">
    <citation type="journal article" date="2022" name="Mol. Ecol. Resour.">
        <title>The genomes of chicory, endive, great burdock and yacon provide insights into Asteraceae paleo-polyploidization history and plant inulin production.</title>
        <authorList>
            <person name="Fan W."/>
            <person name="Wang S."/>
            <person name="Wang H."/>
            <person name="Wang A."/>
            <person name="Jiang F."/>
            <person name="Liu H."/>
            <person name="Zhao H."/>
            <person name="Xu D."/>
            <person name="Zhang Y."/>
        </authorList>
    </citation>
    <scope>NUCLEOTIDE SEQUENCE [LARGE SCALE GENOMIC DNA]</scope>
    <source>
        <strain evidence="2">cv. Yunnan</strain>
        <tissue evidence="1">Leaves</tissue>
    </source>
</reference>
<evidence type="ECO:0000313" key="1">
    <source>
        <dbReference type="EMBL" id="KAI3810092.1"/>
    </source>
</evidence>
<dbReference type="Proteomes" id="UP001056120">
    <property type="component" value="Linkage Group LG07"/>
</dbReference>
<accession>A0ACB9IQK1</accession>
<evidence type="ECO:0000313" key="2">
    <source>
        <dbReference type="Proteomes" id="UP001056120"/>
    </source>
</evidence>
<proteinExistence type="predicted"/>
<gene>
    <name evidence="1" type="ORF">L1987_19700</name>
</gene>
<sequence length="162" mass="18699">MDVDLSWRDYSIKVRVLRLWKQPMYNNPAKTYSIEMIVVDDEDTDVIGFVADVGEDAEDFFSGNSESINNTLTEIPFQETLNFKASLESTYDNVTPLSQTEQGDGKRHVGKEATFKRKSKNPDFKRKLVDAYDIKEIGSLSARLFLMARKLFWFQKLKNDVP</sequence>
<reference evidence="2" key="1">
    <citation type="journal article" date="2022" name="Mol. Ecol. Resour.">
        <title>The genomes of chicory, endive, great burdock and yacon provide insights into Asteraceae palaeo-polyploidization history and plant inulin production.</title>
        <authorList>
            <person name="Fan W."/>
            <person name="Wang S."/>
            <person name="Wang H."/>
            <person name="Wang A."/>
            <person name="Jiang F."/>
            <person name="Liu H."/>
            <person name="Zhao H."/>
            <person name="Xu D."/>
            <person name="Zhang Y."/>
        </authorList>
    </citation>
    <scope>NUCLEOTIDE SEQUENCE [LARGE SCALE GENOMIC DNA]</scope>
    <source>
        <strain evidence="2">cv. Yunnan</strain>
    </source>
</reference>
<organism evidence="1 2">
    <name type="scientific">Smallanthus sonchifolius</name>
    <dbReference type="NCBI Taxonomy" id="185202"/>
    <lineage>
        <taxon>Eukaryota</taxon>
        <taxon>Viridiplantae</taxon>
        <taxon>Streptophyta</taxon>
        <taxon>Embryophyta</taxon>
        <taxon>Tracheophyta</taxon>
        <taxon>Spermatophyta</taxon>
        <taxon>Magnoliopsida</taxon>
        <taxon>eudicotyledons</taxon>
        <taxon>Gunneridae</taxon>
        <taxon>Pentapetalae</taxon>
        <taxon>asterids</taxon>
        <taxon>campanulids</taxon>
        <taxon>Asterales</taxon>
        <taxon>Asteraceae</taxon>
        <taxon>Asteroideae</taxon>
        <taxon>Heliantheae alliance</taxon>
        <taxon>Millerieae</taxon>
        <taxon>Smallanthus</taxon>
    </lineage>
</organism>